<dbReference type="Gene3D" id="3.30.720.100">
    <property type="match status" value="1"/>
</dbReference>
<dbReference type="PANTHER" id="PTHR33990">
    <property type="entry name" value="PROTEIN YJDN-RELATED"/>
    <property type="match status" value="1"/>
</dbReference>
<dbReference type="STRING" id="1477437.SAMN05444682_101278"/>
<dbReference type="EMBL" id="FOQO01000001">
    <property type="protein sequence ID" value="SFH80583.1"/>
    <property type="molecule type" value="Genomic_DNA"/>
</dbReference>
<reference evidence="2 3" key="1">
    <citation type="submission" date="2016-10" db="EMBL/GenBank/DDBJ databases">
        <authorList>
            <person name="de Groot N.N."/>
        </authorList>
    </citation>
    <scope>NUCLEOTIDE SEQUENCE [LARGE SCALE GENOMIC DNA]</scope>
    <source>
        <strain evidence="2 3">RK1</strain>
    </source>
</reference>
<dbReference type="Proteomes" id="UP000198670">
    <property type="component" value="Unassembled WGS sequence"/>
</dbReference>
<keyword evidence="2" id="KW-0489">Methyltransferase</keyword>
<protein>
    <submittedName>
        <fullName evidence="2">Glyoxalase superfamily enzyme, possibly 3-demethylubiquinone-9 3-methyltransferase</fullName>
    </submittedName>
</protein>
<dbReference type="OrthoDB" id="9806473at2"/>
<dbReference type="InterPro" id="IPR028973">
    <property type="entry name" value="PhnB-like"/>
</dbReference>
<evidence type="ECO:0000259" key="1">
    <source>
        <dbReference type="Pfam" id="PF06983"/>
    </source>
</evidence>
<sequence length="280" mass="31793">MKNLIYPCLWFDGNAKTAAEYYCSVFSNSVITADTPMVVTFELDGTKFMGLNGGPQFKPNPAISFYVTLESKEQVERAWRLLADDGSILMPLDKYDWSELYGWVQDRFGVNWQLSLGEMNEVEQRFVPLLMFCGEQQGNASKAMDYYVSVFRDSAITFAANYAPGQVAHDATVVHARFRLLGHHVFMAMDSGVPQPFTFNEGVSLVIDCETQEEVDYYWARLTEGGEESRCGWLKDRFGVSWQVVPSILPKLLSDPQRAERVMQAFMNMKKFDINALVNA</sequence>
<feature type="domain" description="PhnB-like" evidence="1">
    <location>
        <begin position="5"/>
        <end position="114"/>
    </location>
</feature>
<dbReference type="GO" id="GO:0008168">
    <property type="term" value="F:methyltransferase activity"/>
    <property type="evidence" value="ECO:0007669"/>
    <property type="project" value="UniProtKB-KW"/>
</dbReference>
<dbReference type="GO" id="GO:0032259">
    <property type="term" value="P:methylation"/>
    <property type="evidence" value="ECO:0007669"/>
    <property type="project" value="UniProtKB-KW"/>
</dbReference>
<keyword evidence="2" id="KW-0808">Transferase</keyword>
<dbReference type="AlphaFoldDB" id="A0A1I3D1K3"/>
<keyword evidence="2" id="KW-0830">Ubiquinone</keyword>
<gene>
    <name evidence="2" type="ORF">SAMN05444682_101278</name>
</gene>
<evidence type="ECO:0000313" key="2">
    <source>
        <dbReference type="EMBL" id="SFH80583.1"/>
    </source>
</evidence>
<keyword evidence="3" id="KW-1185">Reference proteome</keyword>
<dbReference type="InterPro" id="IPR029068">
    <property type="entry name" value="Glyas_Bleomycin-R_OHBP_Dase"/>
</dbReference>
<dbReference type="Pfam" id="PF06983">
    <property type="entry name" value="3-dmu-9_3-mt"/>
    <property type="match status" value="2"/>
</dbReference>
<accession>A0A1I3D1K3</accession>
<organism evidence="2 3">
    <name type="scientific">Parapedobacter indicus</name>
    <dbReference type="NCBI Taxonomy" id="1477437"/>
    <lineage>
        <taxon>Bacteria</taxon>
        <taxon>Pseudomonadati</taxon>
        <taxon>Bacteroidota</taxon>
        <taxon>Sphingobacteriia</taxon>
        <taxon>Sphingobacteriales</taxon>
        <taxon>Sphingobacteriaceae</taxon>
        <taxon>Parapedobacter</taxon>
    </lineage>
</organism>
<name>A0A1I3D1K3_9SPHI</name>
<dbReference type="RefSeq" id="WP_090623060.1">
    <property type="nucleotide sequence ID" value="NZ_FOQO01000001.1"/>
</dbReference>
<dbReference type="Gene3D" id="3.10.180.10">
    <property type="entry name" value="2,3-Dihydroxybiphenyl 1,2-Dioxygenase, domain 1"/>
    <property type="match status" value="1"/>
</dbReference>
<dbReference type="SUPFAM" id="SSF54593">
    <property type="entry name" value="Glyoxalase/Bleomycin resistance protein/Dihydroxybiphenyl dioxygenase"/>
    <property type="match status" value="2"/>
</dbReference>
<dbReference type="Gene3D" id="3.30.720.110">
    <property type="match status" value="1"/>
</dbReference>
<evidence type="ECO:0000313" key="3">
    <source>
        <dbReference type="Proteomes" id="UP000198670"/>
    </source>
</evidence>
<feature type="domain" description="PhnB-like" evidence="1">
    <location>
        <begin position="125"/>
        <end position="245"/>
    </location>
</feature>
<proteinExistence type="predicted"/>
<dbReference type="CDD" id="cd06588">
    <property type="entry name" value="PhnB_like"/>
    <property type="match status" value="2"/>
</dbReference>